<evidence type="ECO:0000313" key="3">
    <source>
        <dbReference type="Proteomes" id="UP001056766"/>
    </source>
</evidence>
<sequence>MFEERCINYGGINISDEIDLKRTALIIVDPQNDFLSEEGVVWDLVGDGVKETKVVEHLVELKATAKDVGLPVFYSPHYYSDEEFEN</sequence>
<accession>A0A9E5DAP1</accession>
<keyword evidence="3" id="KW-1185">Reference proteome</keyword>
<gene>
    <name evidence="2" type="ORF">KDK67_07775</name>
</gene>
<dbReference type="InterPro" id="IPR036380">
    <property type="entry name" value="Isochorismatase-like_sf"/>
</dbReference>
<reference evidence="2" key="2">
    <citation type="submission" date="2021-04" db="EMBL/GenBank/DDBJ databases">
        <authorList>
            <person name="Dong X."/>
        </authorList>
    </citation>
    <scope>NUCLEOTIDE SEQUENCE</scope>
    <source>
        <strain evidence="2">LLY</strain>
    </source>
</reference>
<name>A0A9E5DAP1_9EURY</name>
<evidence type="ECO:0000313" key="2">
    <source>
        <dbReference type="EMBL" id="MCM1986890.1"/>
    </source>
</evidence>
<proteinExistence type="predicted"/>
<dbReference type="InterPro" id="IPR000868">
    <property type="entry name" value="Isochorismatase-like_dom"/>
</dbReference>
<dbReference type="Proteomes" id="UP001056766">
    <property type="component" value="Unassembled WGS sequence"/>
</dbReference>
<dbReference type="EMBL" id="JAGSOI010000027">
    <property type="protein sequence ID" value="MCM1986890.1"/>
    <property type="molecule type" value="Genomic_DNA"/>
</dbReference>
<comment type="caution">
    <text evidence="2">The sequence shown here is derived from an EMBL/GenBank/DDBJ whole genome shotgun (WGS) entry which is preliminary data.</text>
</comment>
<organism evidence="2 3">
    <name type="scientific">Methanococcoides seepicolus</name>
    <dbReference type="NCBI Taxonomy" id="2828780"/>
    <lineage>
        <taxon>Archaea</taxon>
        <taxon>Methanobacteriati</taxon>
        <taxon>Methanobacteriota</taxon>
        <taxon>Stenosarchaea group</taxon>
        <taxon>Methanomicrobia</taxon>
        <taxon>Methanosarcinales</taxon>
        <taxon>Methanosarcinaceae</taxon>
        <taxon>Methanococcoides</taxon>
    </lineage>
</organism>
<dbReference type="Pfam" id="PF00857">
    <property type="entry name" value="Isochorismatase"/>
    <property type="match status" value="1"/>
</dbReference>
<dbReference type="SUPFAM" id="SSF52499">
    <property type="entry name" value="Isochorismatase-like hydrolases"/>
    <property type="match status" value="1"/>
</dbReference>
<protein>
    <submittedName>
        <fullName evidence="2">Isochorismatase family protein</fullName>
    </submittedName>
</protein>
<dbReference type="Gene3D" id="3.40.50.850">
    <property type="entry name" value="Isochorismatase-like"/>
    <property type="match status" value="1"/>
</dbReference>
<feature type="domain" description="Isochorismatase-like" evidence="1">
    <location>
        <begin position="23"/>
        <end position="80"/>
    </location>
</feature>
<dbReference type="AlphaFoldDB" id="A0A9E5DAP1"/>
<reference evidence="2" key="1">
    <citation type="journal article" date="2021" name="mSystems">
        <title>Bacteria and Archaea Synergistically Convert Glycine Betaine to Biogenic Methane in the Formosa Cold Seep of the South China Sea.</title>
        <authorList>
            <person name="Li L."/>
            <person name="Zhang W."/>
            <person name="Zhang S."/>
            <person name="Song L."/>
            <person name="Sun Q."/>
            <person name="Zhang H."/>
            <person name="Xiang H."/>
            <person name="Dong X."/>
        </authorList>
    </citation>
    <scope>NUCLEOTIDE SEQUENCE</scope>
    <source>
        <strain evidence="2">LLY</strain>
    </source>
</reference>
<evidence type="ECO:0000259" key="1">
    <source>
        <dbReference type="Pfam" id="PF00857"/>
    </source>
</evidence>